<evidence type="ECO:0008006" key="4">
    <source>
        <dbReference type="Google" id="ProtNLM"/>
    </source>
</evidence>
<dbReference type="GO" id="GO:0005840">
    <property type="term" value="C:ribosome"/>
    <property type="evidence" value="ECO:0007669"/>
    <property type="project" value="InterPro"/>
</dbReference>
<dbReference type="AlphaFoldDB" id="A0AAV5INV2"/>
<dbReference type="EMBL" id="BPVZ01000015">
    <property type="protein sequence ID" value="GKV00417.1"/>
    <property type="molecule type" value="Genomic_DNA"/>
</dbReference>
<evidence type="ECO:0000256" key="1">
    <source>
        <dbReference type="SAM" id="MobiDB-lite"/>
    </source>
</evidence>
<feature type="compositionally biased region" description="Basic and acidic residues" evidence="1">
    <location>
        <begin position="98"/>
        <end position="109"/>
    </location>
</feature>
<feature type="compositionally biased region" description="Gly residues" evidence="1">
    <location>
        <begin position="80"/>
        <end position="91"/>
    </location>
</feature>
<protein>
    <recommendedName>
        <fullName evidence="4">60S acidic ribosomal protein P3</fullName>
    </recommendedName>
</protein>
<dbReference type="Proteomes" id="UP001054252">
    <property type="component" value="Unassembled WGS sequence"/>
</dbReference>
<gene>
    <name evidence="2" type="ORF">SLEP1_g13105</name>
</gene>
<sequence>MVYSHSSARTTMESGPLSSTKVSWRPLPPPSTSSRGSSSRRLWPTTHPVALAPHSLSSPPLRPFARQVIISAVGGGAFVGGGAAAASGGGAPAAAAAEEPKAEEKKEEKEESDDDMGFSLFD</sequence>
<name>A0AAV5INV2_9ROSI</name>
<feature type="compositionally biased region" description="Low complexity" evidence="1">
    <location>
        <begin position="32"/>
        <end position="44"/>
    </location>
</feature>
<dbReference type="GO" id="GO:0003735">
    <property type="term" value="F:structural constituent of ribosome"/>
    <property type="evidence" value="ECO:0007669"/>
    <property type="project" value="InterPro"/>
</dbReference>
<evidence type="ECO:0000313" key="2">
    <source>
        <dbReference type="EMBL" id="GKV00417.1"/>
    </source>
</evidence>
<feature type="region of interest" description="Disordered" evidence="1">
    <location>
        <begin position="1"/>
        <end position="58"/>
    </location>
</feature>
<accession>A0AAV5INV2</accession>
<reference evidence="2 3" key="1">
    <citation type="journal article" date="2021" name="Commun. Biol.">
        <title>The genome of Shorea leprosula (Dipterocarpaceae) highlights the ecological relevance of drought in aseasonal tropical rainforests.</title>
        <authorList>
            <person name="Ng K.K.S."/>
            <person name="Kobayashi M.J."/>
            <person name="Fawcett J.A."/>
            <person name="Hatakeyama M."/>
            <person name="Paape T."/>
            <person name="Ng C.H."/>
            <person name="Ang C.C."/>
            <person name="Tnah L.H."/>
            <person name="Lee C.T."/>
            <person name="Nishiyama T."/>
            <person name="Sese J."/>
            <person name="O'Brien M.J."/>
            <person name="Copetti D."/>
            <person name="Mohd Noor M.I."/>
            <person name="Ong R.C."/>
            <person name="Putra M."/>
            <person name="Sireger I.Z."/>
            <person name="Indrioko S."/>
            <person name="Kosugi Y."/>
            <person name="Izuno A."/>
            <person name="Isagi Y."/>
            <person name="Lee S.L."/>
            <person name="Shimizu K.K."/>
        </authorList>
    </citation>
    <scope>NUCLEOTIDE SEQUENCE [LARGE SCALE GENOMIC DNA]</scope>
    <source>
        <strain evidence="2">214</strain>
    </source>
</reference>
<dbReference type="PANTHER" id="PTHR47207">
    <property type="entry name" value="60S ACIDIC RIBOSOMAL PROTEIN P3-1-RELATED"/>
    <property type="match status" value="1"/>
</dbReference>
<organism evidence="2 3">
    <name type="scientific">Rubroshorea leprosula</name>
    <dbReference type="NCBI Taxonomy" id="152421"/>
    <lineage>
        <taxon>Eukaryota</taxon>
        <taxon>Viridiplantae</taxon>
        <taxon>Streptophyta</taxon>
        <taxon>Embryophyta</taxon>
        <taxon>Tracheophyta</taxon>
        <taxon>Spermatophyta</taxon>
        <taxon>Magnoliopsida</taxon>
        <taxon>eudicotyledons</taxon>
        <taxon>Gunneridae</taxon>
        <taxon>Pentapetalae</taxon>
        <taxon>rosids</taxon>
        <taxon>malvids</taxon>
        <taxon>Malvales</taxon>
        <taxon>Dipterocarpaceae</taxon>
        <taxon>Rubroshorea</taxon>
    </lineage>
</organism>
<dbReference type="InterPro" id="IPR044252">
    <property type="entry name" value="RPP3"/>
</dbReference>
<evidence type="ECO:0000313" key="3">
    <source>
        <dbReference type="Proteomes" id="UP001054252"/>
    </source>
</evidence>
<comment type="caution">
    <text evidence="2">The sequence shown here is derived from an EMBL/GenBank/DDBJ whole genome shotgun (WGS) entry which is preliminary data.</text>
</comment>
<proteinExistence type="predicted"/>
<feature type="compositionally biased region" description="Polar residues" evidence="1">
    <location>
        <begin position="1"/>
        <end position="22"/>
    </location>
</feature>
<feature type="region of interest" description="Disordered" evidence="1">
    <location>
        <begin position="80"/>
        <end position="122"/>
    </location>
</feature>
<keyword evidence="3" id="KW-1185">Reference proteome</keyword>
<dbReference type="Pfam" id="PF00428">
    <property type="entry name" value="Ribosomal_60s"/>
    <property type="match status" value="1"/>
</dbReference>
<dbReference type="PANTHER" id="PTHR47207:SF2">
    <property type="entry name" value="LARGE RIBOSOMAL SUBUNIT PROTEIN P3Y-RELATED"/>
    <property type="match status" value="1"/>
</dbReference>